<comment type="subcellular location">
    <subcellularLocation>
        <location evidence="1">Cell membrane</location>
        <topology evidence="1">Peripheral membrane protein</topology>
    </subcellularLocation>
</comment>
<keyword evidence="5" id="KW-0472">Membrane</keyword>
<gene>
    <name evidence="9" type="ORF">ACFFF6_05490</name>
</gene>
<dbReference type="PANTHER" id="PTHR13822">
    <property type="entry name" value="ATP SYNTHASE DELTA/EPSILON CHAIN"/>
    <property type="match status" value="1"/>
</dbReference>
<accession>A0ABV6RC08</accession>
<protein>
    <submittedName>
        <fullName evidence="9">F0F1 ATP synthase subunit epsilon</fullName>
    </submittedName>
</protein>
<proteinExistence type="inferred from homology"/>
<keyword evidence="4" id="KW-0406">Ion transport</keyword>
<keyword evidence="10" id="KW-1185">Reference proteome</keyword>
<dbReference type="SUPFAM" id="SSF51344">
    <property type="entry name" value="Epsilon subunit of F1F0-ATP synthase N-terminal domain"/>
    <property type="match status" value="1"/>
</dbReference>
<keyword evidence="6" id="KW-0139">CF(1)</keyword>
<reference evidence="9 10" key="1">
    <citation type="submission" date="2024-09" db="EMBL/GenBank/DDBJ databases">
        <authorList>
            <person name="Sun Q."/>
            <person name="Mori K."/>
        </authorList>
    </citation>
    <scope>NUCLEOTIDE SEQUENCE [LARGE SCALE GENOMIC DNA]</scope>
    <source>
        <strain evidence="9 10">CICC 10874</strain>
    </source>
</reference>
<keyword evidence="7" id="KW-0066">ATP synthesis</keyword>
<keyword evidence="3" id="KW-0813">Transport</keyword>
<feature type="domain" description="ATP synthase F1 complex delta/epsilon subunit N-terminal" evidence="8">
    <location>
        <begin position="4"/>
        <end position="83"/>
    </location>
</feature>
<evidence type="ECO:0000256" key="1">
    <source>
        <dbReference type="ARBA" id="ARBA00004202"/>
    </source>
</evidence>
<evidence type="ECO:0000313" key="9">
    <source>
        <dbReference type="EMBL" id="MFC0673408.1"/>
    </source>
</evidence>
<dbReference type="InterPro" id="IPR001469">
    <property type="entry name" value="ATP_synth_F1_dsu/esu"/>
</dbReference>
<organism evidence="9 10">
    <name type="scientific">Brachybacterium hainanense</name>
    <dbReference type="NCBI Taxonomy" id="1541174"/>
    <lineage>
        <taxon>Bacteria</taxon>
        <taxon>Bacillati</taxon>
        <taxon>Actinomycetota</taxon>
        <taxon>Actinomycetes</taxon>
        <taxon>Micrococcales</taxon>
        <taxon>Dermabacteraceae</taxon>
        <taxon>Brachybacterium</taxon>
    </lineage>
</organism>
<name>A0ABV6RC08_9MICO</name>
<evidence type="ECO:0000256" key="3">
    <source>
        <dbReference type="ARBA" id="ARBA00022448"/>
    </source>
</evidence>
<dbReference type="CDD" id="cd12152">
    <property type="entry name" value="F1-ATPase_delta"/>
    <property type="match status" value="1"/>
</dbReference>
<comment type="caution">
    <text evidence="9">The sequence shown here is derived from an EMBL/GenBank/DDBJ whole genome shotgun (WGS) entry which is preliminary data.</text>
</comment>
<dbReference type="RefSeq" id="WP_376978956.1">
    <property type="nucleotide sequence ID" value="NZ_JBHLSV010000005.1"/>
</dbReference>
<dbReference type="Proteomes" id="UP001589793">
    <property type="component" value="Unassembled WGS sequence"/>
</dbReference>
<evidence type="ECO:0000313" key="10">
    <source>
        <dbReference type="Proteomes" id="UP001589793"/>
    </source>
</evidence>
<dbReference type="InterPro" id="IPR036771">
    <property type="entry name" value="ATPsynth_dsu/esu_N"/>
</dbReference>
<dbReference type="PANTHER" id="PTHR13822:SF10">
    <property type="entry name" value="ATP SYNTHASE EPSILON CHAIN, CHLOROPLASTIC"/>
    <property type="match status" value="1"/>
</dbReference>
<dbReference type="Pfam" id="PF02823">
    <property type="entry name" value="ATP-synt_DE_N"/>
    <property type="match status" value="1"/>
</dbReference>
<dbReference type="EMBL" id="JBHLSV010000005">
    <property type="protein sequence ID" value="MFC0673408.1"/>
    <property type="molecule type" value="Genomic_DNA"/>
</dbReference>
<evidence type="ECO:0000256" key="4">
    <source>
        <dbReference type="ARBA" id="ARBA00023065"/>
    </source>
</evidence>
<evidence type="ECO:0000259" key="8">
    <source>
        <dbReference type="Pfam" id="PF02823"/>
    </source>
</evidence>
<comment type="similarity">
    <text evidence="2">Belongs to the ATPase epsilon chain family.</text>
</comment>
<evidence type="ECO:0000256" key="7">
    <source>
        <dbReference type="ARBA" id="ARBA00023310"/>
    </source>
</evidence>
<dbReference type="NCBIfam" id="NF009977">
    <property type="entry name" value="PRK13442.1"/>
    <property type="match status" value="1"/>
</dbReference>
<dbReference type="Gene3D" id="2.60.15.10">
    <property type="entry name" value="F0F1 ATP synthase delta/epsilon subunit, N-terminal"/>
    <property type="match status" value="1"/>
</dbReference>
<dbReference type="InterPro" id="IPR020546">
    <property type="entry name" value="ATP_synth_F1_dsu/esu_N"/>
</dbReference>
<evidence type="ECO:0000256" key="2">
    <source>
        <dbReference type="ARBA" id="ARBA00005712"/>
    </source>
</evidence>
<sequence length="90" mass="9437">MSSLEVTFVTSDRTVWTGTAAQVVVPAVDGSFGILPRMQPTLAILDRGSVRIIAEDGSVTVREVEGGFVSMDQDVVTIAVDQASRAVAAN</sequence>
<evidence type="ECO:0000256" key="6">
    <source>
        <dbReference type="ARBA" id="ARBA00023196"/>
    </source>
</evidence>
<evidence type="ECO:0000256" key="5">
    <source>
        <dbReference type="ARBA" id="ARBA00023136"/>
    </source>
</evidence>